<evidence type="ECO:0000256" key="3">
    <source>
        <dbReference type="ARBA" id="ARBA00022517"/>
    </source>
</evidence>
<organism evidence="6 7">
    <name type="scientific">Vanrija pseudolonga</name>
    <dbReference type="NCBI Taxonomy" id="143232"/>
    <lineage>
        <taxon>Eukaryota</taxon>
        <taxon>Fungi</taxon>
        <taxon>Dikarya</taxon>
        <taxon>Basidiomycota</taxon>
        <taxon>Agaricomycotina</taxon>
        <taxon>Tremellomycetes</taxon>
        <taxon>Trichosporonales</taxon>
        <taxon>Trichosporonaceae</taxon>
        <taxon>Vanrija</taxon>
    </lineage>
</organism>
<evidence type="ECO:0000256" key="2">
    <source>
        <dbReference type="ARBA" id="ARBA00018397"/>
    </source>
</evidence>
<dbReference type="Pfam" id="PF01246">
    <property type="entry name" value="Ribosomal_L24e"/>
    <property type="match status" value="1"/>
</dbReference>
<dbReference type="GO" id="GO:0005730">
    <property type="term" value="C:nucleolus"/>
    <property type="evidence" value="ECO:0007669"/>
    <property type="project" value="TreeGrafter"/>
</dbReference>
<dbReference type="InterPro" id="IPR011017">
    <property type="entry name" value="TRASH_dom"/>
</dbReference>
<proteinExistence type="inferred from homology"/>
<dbReference type="SUPFAM" id="SSF57716">
    <property type="entry name" value="Glucocorticoid receptor-like (DNA-binding domain)"/>
    <property type="match status" value="1"/>
</dbReference>
<feature type="region of interest" description="Disordered" evidence="4">
    <location>
        <begin position="187"/>
        <end position="212"/>
    </location>
</feature>
<comment type="similarity">
    <text evidence="1">Belongs to the eukaryotic ribosomal protein eL24 family.</text>
</comment>
<evidence type="ECO:0000313" key="6">
    <source>
        <dbReference type="EMBL" id="WOO82062.1"/>
    </source>
</evidence>
<dbReference type="RefSeq" id="XP_062628094.1">
    <property type="nucleotide sequence ID" value="XM_062772110.1"/>
</dbReference>
<dbReference type="Proteomes" id="UP000827549">
    <property type="component" value="Chromosome 4"/>
</dbReference>
<dbReference type="PANTHER" id="PTHR10792">
    <property type="entry name" value="60S RIBOSOMAL PROTEIN L24"/>
    <property type="match status" value="1"/>
</dbReference>
<gene>
    <name evidence="6" type="primary">RLP24</name>
    <name evidence="6" type="ORF">LOC62_04G005564</name>
</gene>
<dbReference type="InterPro" id="IPR056366">
    <property type="entry name" value="Ribosomal_eL24"/>
</dbReference>
<name>A0AAF1BIX2_9TREE</name>
<dbReference type="PANTHER" id="PTHR10792:SF8">
    <property type="entry name" value="RIBOSOME BIOGENESIS PROTEIN RLP24-RELATED"/>
    <property type="match status" value="1"/>
</dbReference>
<dbReference type="AlphaFoldDB" id="A0AAF1BIX2"/>
<dbReference type="SMART" id="SM00746">
    <property type="entry name" value="TRASH"/>
    <property type="match status" value="1"/>
</dbReference>
<keyword evidence="3" id="KW-0690">Ribosome biogenesis</keyword>
<dbReference type="InterPro" id="IPR000988">
    <property type="entry name" value="Ribosomal_eL24-rel_N"/>
</dbReference>
<keyword evidence="7" id="KW-1185">Reference proteome</keyword>
<protein>
    <recommendedName>
        <fullName evidence="2">Ribosome biogenesis protein RLP24</fullName>
    </recommendedName>
</protein>
<accession>A0AAF1BIX2</accession>
<sequence>MRIEPCYFVYPGHGTMFVRNDAKTFRFCSSKCHKNFKMKRNPRKVRWTKAFRRANGKEMVVVSIIKGYDGARHLAVATDSATDSTYEFEKRRNVPVRYDRELVATTLEAMKRVQEIRVKRERAFWKNRMSGNPARNLKAAAADVEKHIELVQPRKVTDSSLQQKEAAREKIKVRAAKRSVMAAQMLAGGKEKKKSRLVPAEGGGMGMGMNVD</sequence>
<evidence type="ECO:0000256" key="4">
    <source>
        <dbReference type="SAM" id="MobiDB-lite"/>
    </source>
</evidence>
<dbReference type="GeneID" id="87808793"/>
<feature type="compositionally biased region" description="Gly residues" evidence="4">
    <location>
        <begin position="201"/>
        <end position="212"/>
    </location>
</feature>
<dbReference type="FunFam" id="2.30.170.20:FF:000001">
    <property type="entry name" value="probable ribosome biogenesis protein RLP24"/>
    <property type="match status" value="1"/>
</dbReference>
<dbReference type="CDD" id="cd00472">
    <property type="entry name" value="Ribosomal_L24e_L24"/>
    <property type="match status" value="1"/>
</dbReference>
<reference evidence="6" key="1">
    <citation type="submission" date="2023-10" db="EMBL/GenBank/DDBJ databases">
        <authorList>
            <person name="Noh H."/>
        </authorList>
    </citation>
    <scope>NUCLEOTIDE SEQUENCE</scope>
    <source>
        <strain evidence="6">DUCC4014</strain>
    </source>
</reference>
<dbReference type="InterPro" id="IPR038630">
    <property type="entry name" value="L24e/L24_sf"/>
</dbReference>
<dbReference type="GO" id="GO:0042273">
    <property type="term" value="P:ribosomal large subunit biogenesis"/>
    <property type="evidence" value="ECO:0007669"/>
    <property type="project" value="TreeGrafter"/>
</dbReference>
<dbReference type="Gene3D" id="2.30.170.20">
    <property type="entry name" value="Ribosomal protein L24e"/>
    <property type="match status" value="1"/>
</dbReference>
<feature type="domain" description="TRASH" evidence="5">
    <location>
        <begin position="6"/>
        <end position="40"/>
    </location>
</feature>
<evidence type="ECO:0000259" key="5">
    <source>
        <dbReference type="SMART" id="SM00746"/>
    </source>
</evidence>
<dbReference type="EMBL" id="CP086717">
    <property type="protein sequence ID" value="WOO82062.1"/>
    <property type="molecule type" value="Genomic_DNA"/>
</dbReference>
<dbReference type="GO" id="GO:0003735">
    <property type="term" value="F:structural constituent of ribosome"/>
    <property type="evidence" value="ECO:0007669"/>
    <property type="project" value="InterPro"/>
</dbReference>
<evidence type="ECO:0000313" key="7">
    <source>
        <dbReference type="Proteomes" id="UP000827549"/>
    </source>
</evidence>
<evidence type="ECO:0000256" key="1">
    <source>
        <dbReference type="ARBA" id="ARBA00005647"/>
    </source>
</evidence>